<comment type="cofactor">
    <cofactor evidence="1">
        <name>pyridoxal 5'-phosphate</name>
        <dbReference type="ChEBI" id="CHEBI:597326"/>
    </cofactor>
</comment>
<comment type="similarity">
    <text evidence="3">Belongs to the class-I pyridoxal-phosphate-dependent aminotransferase family.</text>
</comment>
<keyword evidence="6 12" id="KW-0808">Transferase</keyword>
<organism evidence="12 13">
    <name type="scientific">Dactylonectria macrodidyma</name>
    <dbReference type="NCBI Taxonomy" id="307937"/>
    <lineage>
        <taxon>Eukaryota</taxon>
        <taxon>Fungi</taxon>
        <taxon>Dikarya</taxon>
        <taxon>Ascomycota</taxon>
        <taxon>Pezizomycotina</taxon>
        <taxon>Sordariomycetes</taxon>
        <taxon>Hypocreomycetidae</taxon>
        <taxon>Hypocreales</taxon>
        <taxon>Nectriaceae</taxon>
        <taxon>Dactylonectria</taxon>
    </lineage>
</organism>
<dbReference type="OrthoDB" id="691673at2759"/>
<dbReference type="CDD" id="cd00609">
    <property type="entry name" value="AAT_like"/>
    <property type="match status" value="1"/>
</dbReference>
<evidence type="ECO:0000256" key="4">
    <source>
        <dbReference type="ARBA" id="ARBA00022490"/>
    </source>
</evidence>
<dbReference type="EC" id="2.6.1.57" evidence="9"/>
<dbReference type="InterPro" id="IPR004839">
    <property type="entry name" value="Aminotransferase_I/II_large"/>
</dbReference>
<dbReference type="Gene3D" id="3.40.640.10">
    <property type="entry name" value="Type I PLP-dependent aspartate aminotransferase-like (Major domain)"/>
    <property type="match status" value="1"/>
</dbReference>
<keyword evidence="13" id="KW-1185">Reference proteome</keyword>
<evidence type="ECO:0000256" key="10">
    <source>
        <dbReference type="SAM" id="MobiDB-lite"/>
    </source>
</evidence>
<dbReference type="GO" id="GO:0005737">
    <property type="term" value="C:cytoplasm"/>
    <property type="evidence" value="ECO:0007669"/>
    <property type="project" value="UniProtKB-SubCell"/>
</dbReference>
<comment type="caution">
    <text evidence="12">The sequence shown here is derived from an EMBL/GenBank/DDBJ whole genome shotgun (WGS) entry which is preliminary data.</text>
</comment>
<dbReference type="AlphaFoldDB" id="A0A9P9ISA9"/>
<dbReference type="InterPro" id="IPR015421">
    <property type="entry name" value="PyrdxlP-dep_Trfase_major"/>
</dbReference>
<dbReference type="SUPFAM" id="SSF53383">
    <property type="entry name" value="PLP-dependent transferases"/>
    <property type="match status" value="1"/>
</dbReference>
<dbReference type="GO" id="GO:0019878">
    <property type="term" value="P:lysine biosynthetic process via aminoadipic acid"/>
    <property type="evidence" value="ECO:0007669"/>
    <property type="project" value="TreeGrafter"/>
</dbReference>
<feature type="domain" description="Aminotransferase class I/classII large" evidence="11">
    <location>
        <begin position="134"/>
        <end position="515"/>
    </location>
</feature>
<evidence type="ECO:0000313" key="13">
    <source>
        <dbReference type="Proteomes" id="UP000738349"/>
    </source>
</evidence>
<comment type="subcellular location">
    <subcellularLocation>
        <location evidence="2">Cytoplasm</location>
    </subcellularLocation>
</comment>
<evidence type="ECO:0000313" key="12">
    <source>
        <dbReference type="EMBL" id="KAH7129259.1"/>
    </source>
</evidence>
<keyword evidence="7" id="KW-0663">Pyridoxal phosphate</keyword>
<dbReference type="InterPro" id="IPR050859">
    <property type="entry name" value="Class-I_PLP-dep_aminotransf"/>
</dbReference>
<dbReference type="GO" id="GO:0047536">
    <property type="term" value="F:2-aminoadipate transaminase activity"/>
    <property type="evidence" value="ECO:0007669"/>
    <property type="project" value="TreeGrafter"/>
</dbReference>
<feature type="region of interest" description="Disordered" evidence="10">
    <location>
        <begin position="1"/>
        <end position="56"/>
    </location>
</feature>
<evidence type="ECO:0000256" key="8">
    <source>
        <dbReference type="ARBA" id="ARBA00051993"/>
    </source>
</evidence>
<keyword evidence="5" id="KW-0032">Aminotransferase</keyword>
<dbReference type="GO" id="GO:0009074">
    <property type="term" value="P:aromatic amino acid family catabolic process"/>
    <property type="evidence" value="ECO:0007669"/>
    <property type="project" value="TreeGrafter"/>
</dbReference>
<dbReference type="InterPro" id="IPR015424">
    <property type="entry name" value="PyrdxlP-dep_Trfase"/>
</dbReference>
<proteinExistence type="inferred from homology"/>
<dbReference type="Proteomes" id="UP000738349">
    <property type="component" value="Unassembled WGS sequence"/>
</dbReference>
<gene>
    <name evidence="12" type="ORF">EDB81DRAFT_950936</name>
</gene>
<sequence length="533" mass="59534">MTPPSAATDANGLPLDINNIKGRRKNMDKSQWGTAAPAKSETFTNRDHSHKPPAKRWDHILSDESAGRAGNSLKYAAGFLHLPGMISLGGGLPPSEYFPWDELHFKVPQVGHFSEQDMHEHGVLLKAGKHDQAHGTSIFDISTAFNYGQGHGSAQLLRWITEHTELVHDPPYWDWACTMTVGSTCGLDFAMRMLTRPGDYILSEEYTFSTAIESATPMGIKIAGVKMDAEGLLPDSLDEVLTNWDPLKRNGARKPSVLYTVPTGQNPTGATQGLQRRKKNYAVAQKHNLYIVEDEPYYFLQMQPYAGQGSPVVPPPATHAEFLGSLLPSYLSLDVDGRVLRMDSFSKVLAPGTRCGWITASAQIVERYTRHSEVGTQGPSGVSQLMLFKLLDEHWGHGGYLDWLVHIRMGYTQRRDVILDACEKWLPKEVVSWKPPVAGMFHWLQIDWRKHPNASSKTITELEHEIFMSSIDHRALVIKGSFFYANKDEKHDTLFFRTTFAAAPSDKIHEAIRRFGDAVRSSFGLAAERPISN</sequence>
<dbReference type="GO" id="GO:0008793">
    <property type="term" value="F:aromatic-amino-acid transaminase activity"/>
    <property type="evidence" value="ECO:0007669"/>
    <property type="project" value="TreeGrafter"/>
</dbReference>
<dbReference type="PANTHER" id="PTHR42790:SF21">
    <property type="entry name" value="AROMATIC_AMINOADIPATE AMINOTRANSFERASE 1"/>
    <property type="match status" value="1"/>
</dbReference>
<evidence type="ECO:0000256" key="7">
    <source>
        <dbReference type="ARBA" id="ARBA00022898"/>
    </source>
</evidence>
<dbReference type="PANTHER" id="PTHR42790">
    <property type="entry name" value="AMINOTRANSFERASE"/>
    <property type="match status" value="1"/>
</dbReference>
<reference evidence="12" key="1">
    <citation type="journal article" date="2021" name="Nat. Commun.">
        <title>Genetic determinants of endophytism in the Arabidopsis root mycobiome.</title>
        <authorList>
            <person name="Mesny F."/>
            <person name="Miyauchi S."/>
            <person name="Thiergart T."/>
            <person name="Pickel B."/>
            <person name="Atanasova L."/>
            <person name="Karlsson M."/>
            <person name="Huettel B."/>
            <person name="Barry K.W."/>
            <person name="Haridas S."/>
            <person name="Chen C."/>
            <person name="Bauer D."/>
            <person name="Andreopoulos W."/>
            <person name="Pangilinan J."/>
            <person name="LaButti K."/>
            <person name="Riley R."/>
            <person name="Lipzen A."/>
            <person name="Clum A."/>
            <person name="Drula E."/>
            <person name="Henrissat B."/>
            <person name="Kohler A."/>
            <person name="Grigoriev I.V."/>
            <person name="Martin F.M."/>
            <person name="Hacquard S."/>
        </authorList>
    </citation>
    <scope>NUCLEOTIDE SEQUENCE</scope>
    <source>
        <strain evidence="12">MPI-CAGE-AT-0147</strain>
    </source>
</reference>
<dbReference type="GO" id="GO:0006571">
    <property type="term" value="P:tyrosine biosynthetic process"/>
    <property type="evidence" value="ECO:0007669"/>
    <property type="project" value="TreeGrafter"/>
</dbReference>
<evidence type="ECO:0000256" key="3">
    <source>
        <dbReference type="ARBA" id="ARBA00007441"/>
    </source>
</evidence>
<protein>
    <recommendedName>
        <fullName evidence="9">aromatic-amino-acid transaminase</fullName>
        <ecNumber evidence="9">2.6.1.57</ecNumber>
    </recommendedName>
</protein>
<dbReference type="FunFam" id="3.40.640.10:FF:000074">
    <property type="entry name" value="Aromatic amino acid aminotransferase"/>
    <property type="match status" value="1"/>
</dbReference>
<evidence type="ECO:0000256" key="6">
    <source>
        <dbReference type="ARBA" id="ARBA00022679"/>
    </source>
</evidence>
<evidence type="ECO:0000256" key="9">
    <source>
        <dbReference type="ARBA" id="ARBA00067014"/>
    </source>
</evidence>
<evidence type="ECO:0000256" key="1">
    <source>
        <dbReference type="ARBA" id="ARBA00001933"/>
    </source>
</evidence>
<accession>A0A9P9ISA9</accession>
<evidence type="ECO:0000256" key="2">
    <source>
        <dbReference type="ARBA" id="ARBA00004496"/>
    </source>
</evidence>
<evidence type="ECO:0000256" key="5">
    <source>
        <dbReference type="ARBA" id="ARBA00022576"/>
    </source>
</evidence>
<dbReference type="EMBL" id="JAGMUV010000018">
    <property type="protein sequence ID" value="KAH7129259.1"/>
    <property type="molecule type" value="Genomic_DNA"/>
</dbReference>
<evidence type="ECO:0000259" key="11">
    <source>
        <dbReference type="Pfam" id="PF00155"/>
    </source>
</evidence>
<comment type="catalytic activity">
    <reaction evidence="8">
        <text>an aromatic L-alpha-amino acid + 2-oxoglutarate = an aromatic oxo-acid + L-glutamate</text>
        <dbReference type="Rhea" id="RHEA:17533"/>
        <dbReference type="ChEBI" id="CHEBI:16810"/>
        <dbReference type="ChEBI" id="CHEBI:29985"/>
        <dbReference type="ChEBI" id="CHEBI:73309"/>
        <dbReference type="ChEBI" id="CHEBI:84824"/>
        <dbReference type="EC" id="2.6.1.57"/>
    </reaction>
</comment>
<name>A0A9P9ISA9_9HYPO</name>
<dbReference type="GO" id="GO:0030170">
    <property type="term" value="F:pyridoxal phosphate binding"/>
    <property type="evidence" value="ECO:0007669"/>
    <property type="project" value="InterPro"/>
</dbReference>
<keyword evidence="4" id="KW-0963">Cytoplasm</keyword>
<dbReference type="Pfam" id="PF00155">
    <property type="entry name" value="Aminotran_1_2"/>
    <property type="match status" value="1"/>
</dbReference>